<accession>A0A9Q1UWR2</accession>
<comment type="caution">
    <text evidence="1">The sequence shown here is derived from an EMBL/GenBank/DDBJ whole genome shotgun (WGS) entry which is preliminary data.</text>
</comment>
<dbReference type="AlphaFoldDB" id="A0A9Q1UWR2"/>
<evidence type="ECO:0000313" key="2">
    <source>
        <dbReference type="Proteomes" id="UP000037540"/>
    </source>
</evidence>
<sequence>MINFNLPSNYFKLTNNGSCGFAFSMNYFVSGIPEYAFSKVIPVGTSTLVSIDANATNINFTVYVYNPPYKLIPIYTTNFTSAEPRCYLATGTLENPTLTNIPCTSIGNGSNGSNSCCCCCCCCNPCK</sequence>
<dbReference type="EMBL" id="LGVR01000073">
    <property type="protein sequence ID" value="KOA84105.1"/>
    <property type="molecule type" value="Genomic_DNA"/>
</dbReference>
<evidence type="ECO:0000313" key="1">
    <source>
        <dbReference type="EMBL" id="KOA84105.1"/>
    </source>
</evidence>
<protein>
    <submittedName>
        <fullName evidence="1">Uncharacterized protein</fullName>
    </submittedName>
</protein>
<reference evidence="1 2" key="1">
    <citation type="submission" date="2015-07" db="EMBL/GenBank/DDBJ databases">
        <title>Draft genome sequences of 17 French Clostridium botulinum group III.</title>
        <authorList>
            <person name="Woudstra C."/>
            <person name="Le Marechal C."/>
            <person name="Souillard R."/>
            <person name="Bayon-Auboyer M.-H."/>
            <person name="Dessouter D."/>
            <person name="Fach P."/>
        </authorList>
    </citation>
    <scope>NUCLEOTIDE SEQUENCE [LARGE SCALE GENOMIC DNA]</scope>
    <source>
        <strain evidence="1 2">12LNRI-CD</strain>
    </source>
</reference>
<dbReference type="RefSeq" id="WP_013720971.1">
    <property type="nucleotide sequence ID" value="NZ_LGVP01000054.1"/>
</dbReference>
<name>A0A9Q1UWR2_CLOBO</name>
<proteinExistence type="predicted"/>
<gene>
    <name evidence="1" type="ORF">ADU74_11685</name>
</gene>
<organism evidence="1 2">
    <name type="scientific">Clostridium botulinum</name>
    <dbReference type="NCBI Taxonomy" id="1491"/>
    <lineage>
        <taxon>Bacteria</taxon>
        <taxon>Bacillati</taxon>
        <taxon>Bacillota</taxon>
        <taxon>Clostridia</taxon>
        <taxon>Eubacteriales</taxon>
        <taxon>Clostridiaceae</taxon>
        <taxon>Clostridium</taxon>
    </lineage>
</organism>
<dbReference type="Proteomes" id="UP000037540">
    <property type="component" value="Unassembled WGS sequence"/>
</dbReference>